<dbReference type="AlphaFoldDB" id="X1HVC7"/>
<dbReference type="PROSITE" id="PS51257">
    <property type="entry name" value="PROKAR_LIPOPROTEIN"/>
    <property type="match status" value="1"/>
</dbReference>
<protein>
    <submittedName>
        <fullName evidence="1">Uncharacterized protein</fullName>
    </submittedName>
</protein>
<evidence type="ECO:0000313" key="1">
    <source>
        <dbReference type="EMBL" id="GAH49253.1"/>
    </source>
</evidence>
<proteinExistence type="predicted"/>
<reference evidence="1" key="1">
    <citation type="journal article" date="2014" name="Front. Microbiol.">
        <title>High frequency of phylogenetically diverse reductive dehalogenase-homologous genes in deep subseafloor sedimentary metagenomes.</title>
        <authorList>
            <person name="Kawai M."/>
            <person name="Futagami T."/>
            <person name="Toyoda A."/>
            <person name="Takaki Y."/>
            <person name="Nishi S."/>
            <person name="Hori S."/>
            <person name="Arai W."/>
            <person name="Tsubouchi T."/>
            <person name="Morono Y."/>
            <person name="Uchiyama I."/>
            <person name="Ito T."/>
            <person name="Fujiyama A."/>
            <person name="Inagaki F."/>
            <person name="Takami H."/>
        </authorList>
    </citation>
    <scope>NUCLEOTIDE SEQUENCE</scope>
    <source>
        <strain evidence="1">Expedition CK06-06</strain>
    </source>
</reference>
<feature type="non-terminal residue" evidence="1">
    <location>
        <position position="109"/>
    </location>
</feature>
<accession>X1HVC7</accession>
<comment type="caution">
    <text evidence="1">The sequence shown here is derived from an EMBL/GenBank/DDBJ whole genome shotgun (WGS) entry which is preliminary data.</text>
</comment>
<name>X1HVC7_9ZZZZ</name>
<organism evidence="1">
    <name type="scientific">marine sediment metagenome</name>
    <dbReference type="NCBI Taxonomy" id="412755"/>
    <lineage>
        <taxon>unclassified sequences</taxon>
        <taxon>metagenomes</taxon>
        <taxon>ecological metagenomes</taxon>
    </lineage>
</organism>
<dbReference type="EMBL" id="BARU01021772">
    <property type="protein sequence ID" value="GAH49253.1"/>
    <property type="molecule type" value="Genomic_DNA"/>
</dbReference>
<sequence>MRKFLLIVILLIVSTFLILSCKSPLSANSESSTTNETWSEVLDGIRFRIWTDKLSYQEGEDIWLYVVFENVGSQARVILVNAQQPQCPEEAPLYDLEKVIVTDDSDSGS</sequence>
<gene>
    <name evidence="1" type="ORF">S03H2_35571</name>
</gene>